<reference evidence="2 3" key="1">
    <citation type="submission" date="2019-03" db="EMBL/GenBank/DDBJ databases">
        <title>Metabolic potential of uncultured bacteria and archaea associated with petroleum seepage in deep-sea sediments.</title>
        <authorList>
            <person name="Dong X."/>
            <person name="Hubert C."/>
        </authorList>
    </citation>
    <scope>NUCLEOTIDE SEQUENCE [LARGE SCALE GENOMIC DNA]</scope>
    <source>
        <strain evidence="2">E44_bin18</strain>
    </source>
</reference>
<gene>
    <name evidence="2" type="ORF">E3J62_03135</name>
</gene>
<evidence type="ECO:0000313" key="2">
    <source>
        <dbReference type="EMBL" id="TET46836.1"/>
    </source>
</evidence>
<evidence type="ECO:0000313" key="3">
    <source>
        <dbReference type="Proteomes" id="UP000315525"/>
    </source>
</evidence>
<dbReference type="InterPro" id="IPR012654">
    <property type="entry name" value="CHP02391"/>
</dbReference>
<accession>A0A523UWC0</accession>
<dbReference type="EMBL" id="SOJN01000042">
    <property type="protein sequence ID" value="TET46836.1"/>
    <property type="molecule type" value="Genomic_DNA"/>
</dbReference>
<feature type="domain" description="Conserved hypothetical protein CHP02391" evidence="1">
    <location>
        <begin position="106"/>
        <end position="225"/>
    </location>
</feature>
<proteinExistence type="predicted"/>
<dbReference type="AlphaFoldDB" id="A0A523UWC0"/>
<dbReference type="NCBIfam" id="TIGR02391">
    <property type="entry name" value="hypoth_ymh"/>
    <property type="match status" value="1"/>
</dbReference>
<evidence type="ECO:0000259" key="1">
    <source>
        <dbReference type="Pfam" id="PF09509"/>
    </source>
</evidence>
<protein>
    <submittedName>
        <fullName evidence="2">TIGR02391 family protein</fullName>
    </submittedName>
</protein>
<name>A0A523UWC0_UNCT6</name>
<organism evidence="2 3">
    <name type="scientific">candidate division TA06 bacterium</name>
    <dbReference type="NCBI Taxonomy" id="2250710"/>
    <lineage>
        <taxon>Bacteria</taxon>
        <taxon>Bacteria division TA06</taxon>
    </lineage>
</organism>
<sequence>MVNFKVVATKLGEGVKYATTINEINRMAKAVFDFEVKHHPNQDITSTRSQLVYDWVITLSEQPMDEEAKVAQLDEFVRNITPADSALRALTRFSDVGEAASFWSIIHPAIAKVARGRFEGGYFADAVESALKDVNNRVKKHVKGKTKQELDGASLMNRAFSANRPVIALGNLKTDTGKSIQKGYMQIFAGSMTGIRNPKAHANITIDQKRAIHYLIIASLLMYKLDEAGVP</sequence>
<dbReference type="Pfam" id="PF09509">
    <property type="entry name" value="Hypoth_Ymh"/>
    <property type="match status" value="1"/>
</dbReference>
<comment type="caution">
    <text evidence="2">The sequence shown here is derived from an EMBL/GenBank/DDBJ whole genome shotgun (WGS) entry which is preliminary data.</text>
</comment>
<dbReference type="Proteomes" id="UP000315525">
    <property type="component" value="Unassembled WGS sequence"/>
</dbReference>